<proteinExistence type="predicted"/>
<gene>
    <name evidence="2" type="ORF">GWI33_014707</name>
</gene>
<feature type="region of interest" description="Disordered" evidence="1">
    <location>
        <begin position="1"/>
        <end position="64"/>
    </location>
</feature>
<accession>A0A834I0Z3</accession>
<keyword evidence="3" id="KW-1185">Reference proteome</keyword>
<evidence type="ECO:0000256" key="1">
    <source>
        <dbReference type="SAM" id="MobiDB-lite"/>
    </source>
</evidence>
<reference evidence="2" key="1">
    <citation type="submission" date="2020-08" db="EMBL/GenBank/DDBJ databases">
        <title>Genome sequencing and assembly of the red palm weevil Rhynchophorus ferrugineus.</title>
        <authorList>
            <person name="Dias G.B."/>
            <person name="Bergman C.M."/>
            <person name="Manee M."/>
        </authorList>
    </citation>
    <scope>NUCLEOTIDE SEQUENCE</scope>
    <source>
        <strain evidence="2">AA-2017</strain>
        <tissue evidence="2">Whole larva</tissue>
    </source>
</reference>
<comment type="caution">
    <text evidence="2">The sequence shown here is derived from an EMBL/GenBank/DDBJ whole genome shotgun (WGS) entry which is preliminary data.</text>
</comment>
<evidence type="ECO:0000313" key="2">
    <source>
        <dbReference type="EMBL" id="KAF7272507.1"/>
    </source>
</evidence>
<name>A0A834I0Z3_RHYFE</name>
<sequence>MKYGYGDANHSRNRRNKGGRTVPPPADADTSPGENPRHKLPWGDHPSIRASVGHPSTSSTICHRHSLRARPHIRNSALLIINTAPKPVSALTSGVLPSLQIWASLPI</sequence>
<dbReference type="AlphaFoldDB" id="A0A834I0Z3"/>
<organism evidence="2 3">
    <name type="scientific">Rhynchophorus ferrugineus</name>
    <name type="common">Red palm weevil</name>
    <name type="synonym">Curculio ferrugineus</name>
    <dbReference type="NCBI Taxonomy" id="354439"/>
    <lineage>
        <taxon>Eukaryota</taxon>
        <taxon>Metazoa</taxon>
        <taxon>Ecdysozoa</taxon>
        <taxon>Arthropoda</taxon>
        <taxon>Hexapoda</taxon>
        <taxon>Insecta</taxon>
        <taxon>Pterygota</taxon>
        <taxon>Neoptera</taxon>
        <taxon>Endopterygota</taxon>
        <taxon>Coleoptera</taxon>
        <taxon>Polyphaga</taxon>
        <taxon>Cucujiformia</taxon>
        <taxon>Curculionidae</taxon>
        <taxon>Dryophthorinae</taxon>
        <taxon>Rhynchophorus</taxon>
    </lineage>
</organism>
<dbReference type="EMBL" id="JAACXV010013750">
    <property type="protein sequence ID" value="KAF7272507.1"/>
    <property type="molecule type" value="Genomic_DNA"/>
</dbReference>
<evidence type="ECO:0000313" key="3">
    <source>
        <dbReference type="Proteomes" id="UP000625711"/>
    </source>
</evidence>
<dbReference type="Proteomes" id="UP000625711">
    <property type="component" value="Unassembled WGS sequence"/>
</dbReference>
<protein>
    <submittedName>
        <fullName evidence="2">Uncharacterized protein</fullName>
    </submittedName>
</protein>